<evidence type="ECO:0000256" key="12">
    <source>
        <dbReference type="SAM" id="Phobius"/>
    </source>
</evidence>
<keyword evidence="8" id="KW-0333">Golgi apparatus</keyword>
<keyword evidence="4" id="KW-0808">Transferase</keyword>
<keyword evidence="10" id="KW-0325">Glycoprotein</keyword>
<sequence length="591" mass="68060">MSILQRTKRRFLFVCLIASALMLTFSWHLLWQSYNPAIIKQNKVVNVESNVPIGSVYHTNVSEISIDNAYNSHHHNEFINKKKIQSTIIRVSQENINSSSQLPTDQLHTLTNLSTILPKDLKETLTRAHNIMEKLKTGLSLNMNDLEFLGDLKKQLNKIPLNSSNKTTSAPHSLPNNWQKYNYLTKNINKTLDSTQKILQNITAATPQDFKNLEIDKHSLSNHIKSGFQQDNRYINRINPDSSKNTTKNIRQLSDISMEDLQDTWNKMKNNRPYGKENNKFNPAVFLPDSDPDTGETSSDRPDFCRSCFSYEFPIIINQQQLCKTDKTIRLLMFISSAPNKREARVVLRKTWAAKCKEQDSNMKCLFVIGRSEVDADNQNIITENKTYGDILQIDFRDSYGNLTYKTITSFRWAAKFCSKAKYVMKTDDDMYVNTNLIPTMLEVAPTKHFAGGFCWGSSSPNRDLSSKWFVSFKMYRKQRFPPMCSGTGYILGMDVVRKILAASHNIPFFHLEDVYVSLCLQRYGIMPLNILGFNNMYTEFEACRYRNSVMTSHQFPTKMLEDFWPVIQACPAKSVSPTDLYIVIPYPITD</sequence>
<dbReference type="InterPro" id="IPR002659">
    <property type="entry name" value="Glyco_trans_31"/>
</dbReference>
<keyword evidence="14" id="KW-1185">Reference proteome</keyword>
<comment type="similarity">
    <text evidence="2">Belongs to the glycosyltransferase 31 family.</text>
</comment>
<evidence type="ECO:0000313" key="14">
    <source>
        <dbReference type="Proteomes" id="UP001347796"/>
    </source>
</evidence>
<evidence type="ECO:0000256" key="1">
    <source>
        <dbReference type="ARBA" id="ARBA00004323"/>
    </source>
</evidence>
<dbReference type="PANTHER" id="PTHR11214:SF314">
    <property type="entry name" value="HEXOSYLTRANSFERASE"/>
    <property type="match status" value="1"/>
</dbReference>
<comment type="subcellular location">
    <subcellularLocation>
        <location evidence="1">Golgi apparatus membrane</location>
        <topology evidence="1">Single-pass type II membrane protein</topology>
    </subcellularLocation>
</comment>
<evidence type="ECO:0000256" key="2">
    <source>
        <dbReference type="ARBA" id="ARBA00008661"/>
    </source>
</evidence>
<keyword evidence="3" id="KW-0328">Glycosyltransferase</keyword>
<evidence type="ECO:0000256" key="5">
    <source>
        <dbReference type="ARBA" id="ARBA00022692"/>
    </source>
</evidence>
<dbReference type="GO" id="GO:0006493">
    <property type="term" value="P:protein O-linked glycosylation"/>
    <property type="evidence" value="ECO:0007669"/>
    <property type="project" value="TreeGrafter"/>
</dbReference>
<keyword evidence="9 12" id="KW-0472">Membrane</keyword>
<evidence type="ECO:0000256" key="7">
    <source>
        <dbReference type="ARBA" id="ARBA00022989"/>
    </source>
</evidence>
<organism evidence="13 14">
    <name type="scientific">Patella caerulea</name>
    <name type="common">Rayed Mediterranean limpet</name>
    <dbReference type="NCBI Taxonomy" id="87958"/>
    <lineage>
        <taxon>Eukaryota</taxon>
        <taxon>Metazoa</taxon>
        <taxon>Spiralia</taxon>
        <taxon>Lophotrochozoa</taxon>
        <taxon>Mollusca</taxon>
        <taxon>Gastropoda</taxon>
        <taxon>Patellogastropoda</taxon>
        <taxon>Patelloidea</taxon>
        <taxon>Patellidae</taxon>
        <taxon>Patella</taxon>
    </lineage>
</organism>
<keyword evidence="5 12" id="KW-0812">Transmembrane</keyword>
<evidence type="ECO:0000256" key="9">
    <source>
        <dbReference type="ARBA" id="ARBA00023136"/>
    </source>
</evidence>
<comment type="caution">
    <text evidence="13">The sequence shown here is derived from an EMBL/GenBank/DDBJ whole genome shotgun (WGS) entry which is preliminary data.</text>
</comment>
<accession>A0AAN8JY37</accession>
<dbReference type="AlphaFoldDB" id="A0AAN8JY37"/>
<name>A0AAN8JY37_PATCE</name>
<evidence type="ECO:0000256" key="11">
    <source>
        <dbReference type="SAM" id="MobiDB-lite"/>
    </source>
</evidence>
<evidence type="ECO:0000256" key="3">
    <source>
        <dbReference type="ARBA" id="ARBA00022676"/>
    </source>
</evidence>
<evidence type="ECO:0000256" key="10">
    <source>
        <dbReference type="ARBA" id="ARBA00023180"/>
    </source>
</evidence>
<evidence type="ECO:0000256" key="6">
    <source>
        <dbReference type="ARBA" id="ARBA00022968"/>
    </source>
</evidence>
<keyword evidence="6" id="KW-0735">Signal-anchor</keyword>
<evidence type="ECO:0000256" key="4">
    <source>
        <dbReference type="ARBA" id="ARBA00022679"/>
    </source>
</evidence>
<dbReference type="Gene3D" id="3.90.550.50">
    <property type="match status" value="1"/>
</dbReference>
<dbReference type="SUPFAM" id="SSF53448">
    <property type="entry name" value="Nucleotide-diphospho-sugar transferases"/>
    <property type="match status" value="1"/>
</dbReference>
<evidence type="ECO:0000313" key="13">
    <source>
        <dbReference type="EMBL" id="KAK6184642.1"/>
    </source>
</evidence>
<dbReference type="FunFam" id="3.90.550.50:FF:000001">
    <property type="entry name" value="Hexosyltransferase"/>
    <property type="match status" value="1"/>
</dbReference>
<dbReference type="EMBL" id="JAZGQO010000006">
    <property type="protein sequence ID" value="KAK6184642.1"/>
    <property type="molecule type" value="Genomic_DNA"/>
</dbReference>
<dbReference type="GO" id="GO:0016758">
    <property type="term" value="F:hexosyltransferase activity"/>
    <property type="evidence" value="ECO:0007669"/>
    <property type="project" value="InterPro"/>
</dbReference>
<protein>
    <submittedName>
        <fullName evidence="13">Uncharacterized protein</fullName>
    </submittedName>
</protein>
<reference evidence="13 14" key="1">
    <citation type="submission" date="2024-01" db="EMBL/GenBank/DDBJ databases">
        <title>The genome of the rayed Mediterranean limpet Patella caerulea (Linnaeus, 1758).</title>
        <authorList>
            <person name="Anh-Thu Weber A."/>
            <person name="Halstead-Nussloch G."/>
        </authorList>
    </citation>
    <scope>NUCLEOTIDE SEQUENCE [LARGE SCALE GENOMIC DNA]</scope>
    <source>
        <strain evidence="13">AATW-2023a</strain>
        <tissue evidence="13">Whole specimen</tissue>
    </source>
</reference>
<dbReference type="Pfam" id="PF01762">
    <property type="entry name" value="Galactosyl_T"/>
    <property type="match status" value="1"/>
</dbReference>
<dbReference type="InterPro" id="IPR029044">
    <property type="entry name" value="Nucleotide-diphossugar_trans"/>
</dbReference>
<gene>
    <name evidence="13" type="ORF">SNE40_007076</name>
</gene>
<proteinExistence type="inferred from homology"/>
<dbReference type="Proteomes" id="UP001347796">
    <property type="component" value="Unassembled WGS sequence"/>
</dbReference>
<keyword evidence="7 12" id="KW-1133">Transmembrane helix</keyword>
<dbReference type="GO" id="GO:0000139">
    <property type="term" value="C:Golgi membrane"/>
    <property type="evidence" value="ECO:0007669"/>
    <property type="project" value="UniProtKB-SubCell"/>
</dbReference>
<feature type="region of interest" description="Disordered" evidence="11">
    <location>
        <begin position="271"/>
        <end position="299"/>
    </location>
</feature>
<feature type="transmembrane region" description="Helical" evidence="12">
    <location>
        <begin position="12"/>
        <end position="31"/>
    </location>
</feature>
<evidence type="ECO:0000256" key="8">
    <source>
        <dbReference type="ARBA" id="ARBA00023034"/>
    </source>
</evidence>
<dbReference type="PANTHER" id="PTHR11214">
    <property type="entry name" value="BETA-1,3-N-ACETYLGLUCOSAMINYLTRANSFERASE"/>
    <property type="match status" value="1"/>
</dbReference>